<evidence type="ECO:0000256" key="4">
    <source>
        <dbReference type="ARBA" id="ARBA00022857"/>
    </source>
</evidence>
<protein>
    <submittedName>
        <fullName evidence="8">Cobalamin biosynthesis protein BluB @ 5,6-dimethylbenzimidazole synthase, flavin destructase family</fullName>
    </submittedName>
</protein>
<keyword evidence="6" id="KW-0520">NAD</keyword>
<keyword evidence="2" id="KW-0288">FMN</keyword>
<sequence length="216" mass="24796">MDFKERFPEEKIDAVYEAIFKRRDVRSFEDAKIPDDLIQRLLKAAHHAPSVGYMQPWNFIVIRDPQIKKKVKDSFLLEHNAASEYFEGERKEQYKSFKLEGIEEAPVNICVTCDPSRFGPHVIGRHSMPETDVYSVCCAVQNIWLAARAEGVGVGWVSIVRKESLKKILGIPDHIIPVAYLCVGIPKEFYDEPELESAGWANRLNLDKLTFSDRWG</sequence>
<name>A0A3B1BK72_9ZZZZ</name>
<dbReference type="InterPro" id="IPR029479">
    <property type="entry name" value="Nitroreductase"/>
</dbReference>
<gene>
    <name evidence="8" type="ORF">MNBD_NITROSPINAE02-195</name>
</gene>
<evidence type="ECO:0000259" key="7">
    <source>
        <dbReference type="Pfam" id="PF00881"/>
    </source>
</evidence>
<dbReference type="NCBIfam" id="TIGR02476">
    <property type="entry name" value="BluB"/>
    <property type="match status" value="1"/>
</dbReference>
<accession>A0A3B1BK72</accession>
<reference evidence="8" key="1">
    <citation type="submission" date="2018-06" db="EMBL/GenBank/DDBJ databases">
        <authorList>
            <person name="Zhirakovskaya E."/>
        </authorList>
    </citation>
    <scope>NUCLEOTIDE SEQUENCE</scope>
</reference>
<keyword evidence="3" id="KW-0547">Nucleotide-binding</keyword>
<dbReference type="EMBL" id="UOGE01000010">
    <property type="protein sequence ID" value="VAX16512.1"/>
    <property type="molecule type" value="Genomic_DNA"/>
</dbReference>
<dbReference type="GO" id="GO:0000166">
    <property type="term" value="F:nucleotide binding"/>
    <property type="evidence" value="ECO:0007669"/>
    <property type="project" value="UniProtKB-KW"/>
</dbReference>
<evidence type="ECO:0000256" key="6">
    <source>
        <dbReference type="ARBA" id="ARBA00023027"/>
    </source>
</evidence>
<dbReference type="Gene3D" id="3.40.109.10">
    <property type="entry name" value="NADH Oxidase"/>
    <property type="match status" value="1"/>
</dbReference>
<dbReference type="FunFam" id="3.40.109.10:FF:000013">
    <property type="entry name" value="5,6-dimethylbenzimidazole synthase"/>
    <property type="match status" value="1"/>
</dbReference>
<dbReference type="InterPro" id="IPR000415">
    <property type="entry name" value="Nitroreductase-like"/>
</dbReference>
<dbReference type="PANTHER" id="PTHR23026:SF90">
    <property type="entry name" value="IODOTYROSINE DEIODINASE 1"/>
    <property type="match status" value="1"/>
</dbReference>
<evidence type="ECO:0000313" key="8">
    <source>
        <dbReference type="EMBL" id="VAX16512.1"/>
    </source>
</evidence>
<dbReference type="InterPro" id="IPR050627">
    <property type="entry name" value="Nitroreductase/BluB"/>
</dbReference>
<evidence type="ECO:0000256" key="2">
    <source>
        <dbReference type="ARBA" id="ARBA00022643"/>
    </source>
</evidence>
<evidence type="ECO:0000256" key="1">
    <source>
        <dbReference type="ARBA" id="ARBA00022630"/>
    </source>
</evidence>
<dbReference type="CDD" id="cd02145">
    <property type="entry name" value="BluB"/>
    <property type="match status" value="1"/>
</dbReference>
<proteinExistence type="predicted"/>
<dbReference type="InterPro" id="IPR012825">
    <property type="entry name" value="BluB"/>
</dbReference>
<dbReference type="PANTHER" id="PTHR23026">
    <property type="entry name" value="NADPH NITROREDUCTASE"/>
    <property type="match status" value="1"/>
</dbReference>
<keyword evidence="5" id="KW-0560">Oxidoreductase</keyword>
<dbReference type="AlphaFoldDB" id="A0A3B1BK72"/>
<organism evidence="8">
    <name type="scientific">hydrothermal vent metagenome</name>
    <dbReference type="NCBI Taxonomy" id="652676"/>
    <lineage>
        <taxon>unclassified sequences</taxon>
        <taxon>metagenomes</taxon>
        <taxon>ecological metagenomes</taxon>
    </lineage>
</organism>
<dbReference type="SUPFAM" id="SSF55469">
    <property type="entry name" value="FMN-dependent nitroreductase-like"/>
    <property type="match status" value="1"/>
</dbReference>
<dbReference type="Pfam" id="PF00881">
    <property type="entry name" value="Nitroreductase"/>
    <property type="match status" value="1"/>
</dbReference>
<feature type="domain" description="Nitroreductase" evidence="7">
    <location>
        <begin position="20"/>
        <end position="184"/>
    </location>
</feature>
<keyword evidence="4" id="KW-0521">NADP</keyword>
<dbReference type="GO" id="GO:0016491">
    <property type="term" value="F:oxidoreductase activity"/>
    <property type="evidence" value="ECO:0007669"/>
    <property type="project" value="UniProtKB-KW"/>
</dbReference>
<evidence type="ECO:0000256" key="3">
    <source>
        <dbReference type="ARBA" id="ARBA00022741"/>
    </source>
</evidence>
<evidence type="ECO:0000256" key="5">
    <source>
        <dbReference type="ARBA" id="ARBA00023002"/>
    </source>
</evidence>
<keyword evidence="1" id="KW-0285">Flavoprotein</keyword>